<dbReference type="InterPro" id="IPR012336">
    <property type="entry name" value="Thioredoxin-like_fold"/>
</dbReference>
<dbReference type="InterPro" id="IPR036249">
    <property type="entry name" value="Thioredoxin-like_sf"/>
</dbReference>
<dbReference type="GO" id="GO:0016853">
    <property type="term" value="F:isomerase activity"/>
    <property type="evidence" value="ECO:0007669"/>
    <property type="project" value="UniProtKB-KW"/>
</dbReference>
<proteinExistence type="predicted"/>
<dbReference type="Gene3D" id="3.40.30.10">
    <property type="entry name" value="Glutaredoxin"/>
    <property type="match status" value="1"/>
</dbReference>
<keyword evidence="4" id="KW-0676">Redox-active center</keyword>
<protein>
    <submittedName>
        <fullName evidence="6">Thiol-disulfide isomerase/thioredoxin</fullName>
    </submittedName>
</protein>
<dbReference type="PROSITE" id="PS51352">
    <property type="entry name" value="THIOREDOXIN_2"/>
    <property type="match status" value="1"/>
</dbReference>
<gene>
    <name evidence="6" type="ORF">LV89_04842</name>
</gene>
<evidence type="ECO:0000313" key="6">
    <source>
        <dbReference type="EMBL" id="PWK16676.1"/>
    </source>
</evidence>
<keyword evidence="3" id="KW-1015">Disulfide bond</keyword>
<dbReference type="RefSeq" id="WP_109745542.1">
    <property type="nucleotide sequence ID" value="NZ_QGGO01000048.1"/>
</dbReference>
<comment type="subcellular location">
    <subcellularLocation>
        <location evidence="1">Cell envelope</location>
    </subcellularLocation>
</comment>
<reference evidence="6 7" key="1">
    <citation type="submission" date="2018-05" db="EMBL/GenBank/DDBJ databases">
        <title>Genomic Encyclopedia of Archaeal and Bacterial Type Strains, Phase II (KMG-II): from individual species to whole genera.</title>
        <authorList>
            <person name="Goeker M."/>
        </authorList>
    </citation>
    <scope>NUCLEOTIDE SEQUENCE [LARGE SCALE GENOMIC DNA]</scope>
    <source>
        <strain evidence="6 7">DSM 22214</strain>
    </source>
</reference>
<keyword evidence="6" id="KW-0413">Isomerase</keyword>
<keyword evidence="7" id="KW-1185">Reference proteome</keyword>
<dbReference type="GO" id="GO:0030313">
    <property type="term" value="C:cell envelope"/>
    <property type="evidence" value="ECO:0007669"/>
    <property type="project" value="UniProtKB-SubCell"/>
</dbReference>
<dbReference type="AlphaFoldDB" id="A0A316DGA2"/>
<feature type="domain" description="Thioredoxin" evidence="5">
    <location>
        <begin position="344"/>
        <end position="503"/>
    </location>
</feature>
<dbReference type="SUPFAM" id="SSF52833">
    <property type="entry name" value="Thioredoxin-like"/>
    <property type="match status" value="1"/>
</dbReference>
<keyword evidence="2" id="KW-0201">Cytochrome c-type biogenesis</keyword>
<dbReference type="PROSITE" id="PS51257">
    <property type="entry name" value="PROKAR_LIPOPROTEIN"/>
    <property type="match status" value="1"/>
</dbReference>
<sequence length="504" mass="58639">MKIILLIVISLITTIVSCESQKKNIINDRKIGKIILVFENTPIDSKNIILPNGQTIENNTNPLSILTSEYEEPLLFNKKDTIIINTNSNFLILKYRYNPISVNEYVFQNGDIAEIKFSPNEGSISINIKNRNCRLFDNNYDSLLRKNNNIGLLSPIELYNEPFLGYDIRKLPHKDLMKELKEIDSKIKADNYILALKNFKKETSLLDSLFKEDLISNETFNYFSDRLLFQKLSFSISNSELKFEDFKKIIANYQSKGNNISYRFFLSKGIDFFISKEAKKHFSGDGLNKDYREVYDRIVKNTFTKNDDKKYLLTREIDRIAKSFSNKDFLEYFARFEKDVVDTIYVGHIRNKYSLKFNDKKNETNSLVLMTSHKKQITFDDLKKRHAGKLIYVDFWASWCAPCRKALPFSIKIKDKNKDVVFVYLSMDSTIDPWQKAIVDEKLHNYSESYLIVNSETSNFLKKQNVSAIPRYMIFDRKGVLAFANAPSAESKELGATFAKLLSK</sequence>
<evidence type="ECO:0000259" key="5">
    <source>
        <dbReference type="PROSITE" id="PS51352"/>
    </source>
</evidence>
<dbReference type="EMBL" id="QGGO01000048">
    <property type="protein sequence ID" value="PWK16676.1"/>
    <property type="molecule type" value="Genomic_DNA"/>
</dbReference>
<dbReference type="Pfam" id="PF13905">
    <property type="entry name" value="Thioredoxin_8"/>
    <property type="match status" value="1"/>
</dbReference>
<name>A0A316DGA2_9BACT</name>
<dbReference type="OrthoDB" id="6399635at2"/>
<dbReference type="GO" id="GO:0017004">
    <property type="term" value="P:cytochrome complex assembly"/>
    <property type="evidence" value="ECO:0007669"/>
    <property type="project" value="UniProtKB-KW"/>
</dbReference>
<evidence type="ECO:0000256" key="4">
    <source>
        <dbReference type="ARBA" id="ARBA00023284"/>
    </source>
</evidence>
<dbReference type="Proteomes" id="UP000245489">
    <property type="component" value="Unassembled WGS sequence"/>
</dbReference>
<evidence type="ECO:0000256" key="3">
    <source>
        <dbReference type="ARBA" id="ARBA00023157"/>
    </source>
</evidence>
<evidence type="ECO:0000256" key="2">
    <source>
        <dbReference type="ARBA" id="ARBA00022748"/>
    </source>
</evidence>
<dbReference type="CDD" id="cd02966">
    <property type="entry name" value="TlpA_like_family"/>
    <property type="match status" value="1"/>
</dbReference>
<organism evidence="6 7">
    <name type="scientific">Arcicella aurantiaca</name>
    <dbReference type="NCBI Taxonomy" id="591202"/>
    <lineage>
        <taxon>Bacteria</taxon>
        <taxon>Pseudomonadati</taxon>
        <taxon>Bacteroidota</taxon>
        <taxon>Cytophagia</taxon>
        <taxon>Cytophagales</taxon>
        <taxon>Flectobacillaceae</taxon>
        <taxon>Arcicella</taxon>
    </lineage>
</organism>
<dbReference type="InterPro" id="IPR050553">
    <property type="entry name" value="Thioredoxin_ResA/DsbE_sf"/>
</dbReference>
<dbReference type="PANTHER" id="PTHR42852">
    <property type="entry name" value="THIOL:DISULFIDE INTERCHANGE PROTEIN DSBE"/>
    <property type="match status" value="1"/>
</dbReference>
<evidence type="ECO:0000256" key="1">
    <source>
        <dbReference type="ARBA" id="ARBA00004196"/>
    </source>
</evidence>
<comment type="caution">
    <text evidence="6">The sequence shown here is derived from an EMBL/GenBank/DDBJ whole genome shotgun (WGS) entry which is preliminary data.</text>
</comment>
<evidence type="ECO:0000313" key="7">
    <source>
        <dbReference type="Proteomes" id="UP000245489"/>
    </source>
</evidence>
<dbReference type="InterPro" id="IPR013766">
    <property type="entry name" value="Thioredoxin_domain"/>
</dbReference>
<dbReference type="PANTHER" id="PTHR42852:SF6">
    <property type="entry name" value="THIOL:DISULFIDE INTERCHANGE PROTEIN DSBE"/>
    <property type="match status" value="1"/>
</dbReference>
<accession>A0A316DGA2</accession>